<dbReference type="GO" id="GO:0005886">
    <property type="term" value="C:plasma membrane"/>
    <property type="evidence" value="ECO:0007669"/>
    <property type="project" value="TreeGrafter"/>
</dbReference>
<comment type="similarity">
    <text evidence="1">Belongs to the peptidase A24 family.</text>
</comment>
<feature type="domain" description="Prepilin type IV endopeptidase peptidase" evidence="3">
    <location>
        <begin position="7"/>
        <end position="111"/>
    </location>
</feature>
<dbReference type="Pfam" id="PF01478">
    <property type="entry name" value="Peptidase_A24"/>
    <property type="match status" value="1"/>
</dbReference>
<sequence length="180" mass="19015">MNEGLHIILLWLVLQAAVTDLALRRIPNVLVLCGLLLSLVLHSVTGPMTGLLATWLAGLATGFCIFLPLYLLRGMAAGDVKLMAMAGGFVGPALALRIATLAFLIGGVLALVMLIRNGRWRILAGNLKTLLWPMLGRLAGYPMQPVTVTRDASAGGIPYGVAIALATAVVVFRTHGFTFA</sequence>
<organism evidence="4 7">
    <name type="scientific">Pseudoduganella albidiflava</name>
    <dbReference type="NCBI Taxonomy" id="321983"/>
    <lineage>
        <taxon>Bacteria</taxon>
        <taxon>Pseudomonadati</taxon>
        <taxon>Pseudomonadota</taxon>
        <taxon>Betaproteobacteria</taxon>
        <taxon>Burkholderiales</taxon>
        <taxon>Oxalobacteraceae</taxon>
        <taxon>Telluria group</taxon>
        <taxon>Pseudoduganella</taxon>
    </lineage>
</organism>
<feature type="transmembrane region" description="Helical" evidence="2">
    <location>
        <begin position="122"/>
        <end position="140"/>
    </location>
</feature>
<reference evidence="4" key="1">
    <citation type="journal article" date="2014" name="Int. J. Syst. Evol. Microbiol.">
        <title>Complete genome sequence of Corynebacterium casei LMG S-19264T (=DSM 44701T), isolated from a smear-ripened cheese.</title>
        <authorList>
            <consortium name="US DOE Joint Genome Institute (JGI-PGF)"/>
            <person name="Walter F."/>
            <person name="Albersmeier A."/>
            <person name="Kalinowski J."/>
            <person name="Ruckert C."/>
        </authorList>
    </citation>
    <scope>NUCLEOTIDE SEQUENCE</scope>
    <source>
        <strain evidence="4">KCTC 12343</strain>
    </source>
</reference>
<gene>
    <name evidence="5" type="ORF">EYF70_27625</name>
    <name evidence="4" type="ORF">GCM10007387_03520</name>
</gene>
<dbReference type="InterPro" id="IPR050882">
    <property type="entry name" value="Prepilin_peptidase/N-MTase"/>
</dbReference>
<keyword evidence="2" id="KW-0812">Transmembrane</keyword>
<dbReference type="Proteomes" id="UP000292307">
    <property type="component" value="Chromosome"/>
</dbReference>
<evidence type="ECO:0000259" key="3">
    <source>
        <dbReference type="Pfam" id="PF01478"/>
    </source>
</evidence>
<keyword evidence="2" id="KW-1133">Transmembrane helix</keyword>
<dbReference type="GO" id="GO:0004190">
    <property type="term" value="F:aspartic-type endopeptidase activity"/>
    <property type="evidence" value="ECO:0007669"/>
    <property type="project" value="InterPro"/>
</dbReference>
<dbReference type="Proteomes" id="UP000628442">
    <property type="component" value="Unassembled WGS sequence"/>
</dbReference>
<protein>
    <submittedName>
        <fullName evidence="4">Pilus assembly-related outer membrane protein</fullName>
    </submittedName>
    <submittedName>
        <fullName evidence="5">Prepilin peptidase</fullName>
    </submittedName>
</protein>
<dbReference type="GO" id="GO:0006465">
    <property type="term" value="P:signal peptide processing"/>
    <property type="evidence" value="ECO:0007669"/>
    <property type="project" value="TreeGrafter"/>
</dbReference>
<accession>A0A411X5L4</accession>
<dbReference type="PANTHER" id="PTHR30487">
    <property type="entry name" value="TYPE 4 PREPILIN-LIKE PROTEINS LEADER PEPTIDE-PROCESSING ENZYME"/>
    <property type="match status" value="1"/>
</dbReference>
<dbReference type="AlphaFoldDB" id="A0A411X5L4"/>
<feature type="transmembrane region" description="Helical" evidence="2">
    <location>
        <begin position="51"/>
        <end position="72"/>
    </location>
</feature>
<keyword evidence="2" id="KW-0472">Membrane</keyword>
<name>A0A411X5L4_9BURK</name>
<feature type="transmembrane region" description="Helical" evidence="2">
    <location>
        <begin position="92"/>
        <end position="115"/>
    </location>
</feature>
<evidence type="ECO:0000313" key="4">
    <source>
        <dbReference type="EMBL" id="GGY25189.1"/>
    </source>
</evidence>
<evidence type="ECO:0000313" key="7">
    <source>
        <dbReference type="Proteomes" id="UP000628442"/>
    </source>
</evidence>
<dbReference type="EMBL" id="CP036401">
    <property type="protein sequence ID" value="QBI04168.1"/>
    <property type="molecule type" value="Genomic_DNA"/>
</dbReference>
<dbReference type="EMBL" id="BMWV01000001">
    <property type="protein sequence ID" value="GGY25189.1"/>
    <property type="molecule type" value="Genomic_DNA"/>
</dbReference>
<evidence type="ECO:0000256" key="1">
    <source>
        <dbReference type="ARBA" id="ARBA00005801"/>
    </source>
</evidence>
<evidence type="ECO:0000313" key="5">
    <source>
        <dbReference type="EMBL" id="QBI04168.1"/>
    </source>
</evidence>
<dbReference type="OrthoDB" id="5508079at2"/>
<keyword evidence="6" id="KW-1185">Reference proteome</keyword>
<evidence type="ECO:0000256" key="2">
    <source>
        <dbReference type="SAM" id="Phobius"/>
    </source>
</evidence>
<proteinExistence type="inferred from homology"/>
<reference evidence="5 6" key="2">
    <citation type="submission" date="2019-02" db="EMBL/GenBank/DDBJ databases">
        <title>Draft Genome Sequences of Six Type Strains of the Genus Massilia.</title>
        <authorList>
            <person name="Miess H."/>
            <person name="Frediansyhah A."/>
            <person name="Gross H."/>
        </authorList>
    </citation>
    <scope>NUCLEOTIDE SEQUENCE [LARGE SCALE GENOMIC DNA]</scope>
    <source>
        <strain evidence="5 6">DSM 17472</strain>
    </source>
</reference>
<evidence type="ECO:0000313" key="6">
    <source>
        <dbReference type="Proteomes" id="UP000292307"/>
    </source>
</evidence>
<dbReference type="Gene3D" id="1.20.120.1220">
    <property type="match status" value="1"/>
</dbReference>
<reference evidence="4" key="3">
    <citation type="submission" date="2022-12" db="EMBL/GenBank/DDBJ databases">
        <authorList>
            <person name="Sun Q."/>
            <person name="Kim S."/>
        </authorList>
    </citation>
    <scope>NUCLEOTIDE SEQUENCE</scope>
    <source>
        <strain evidence="4">KCTC 12343</strain>
    </source>
</reference>
<feature type="transmembrane region" description="Helical" evidence="2">
    <location>
        <begin position="152"/>
        <end position="172"/>
    </location>
</feature>
<dbReference type="PANTHER" id="PTHR30487:SF0">
    <property type="entry name" value="PREPILIN LEADER PEPTIDASE_N-METHYLTRANSFERASE-RELATED"/>
    <property type="match status" value="1"/>
</dbReference>
<dbReference type="InterPro" id="IPR000045">
    <property type="entry name" value="Prepilin_IV_endopep_pep"/>
</dbReference>
<feature type="transmembrane region" description="Helical" evidence="2">
    <location>
        <begin position="26"/>
        <end position="44"/>
    </location>
</feature>
<dbReference type="RefSeq" id="WP_131148232.1">
    <property type="nucleotide sequence ID" value="NZ_BMWV01000001.1"/>
</dbReference>